<dbReference type="InterPro" id="IPR022156">
    <property type="entry name" value="Uncharacterised_YfbK_N"/>
</dbReference>
<dbReference type="Gene3D" id="3.40.50.410">
    <property type="entry name" value="von Willebrand factor, type A domain"/>
    <property type="match status" value="1"/>
</dbReference>
<protein>
    <submittedName>
        <fullName evidence="2">von Willebrand factor type A domain protein</fullName>
    </submittedName>
</protein>
<dbReference type="Pfam" id="PF00092">
    <property type="entry name" value="VWA"/>
    <property type="match status" value="1"/>
</dbReference>
<dbReference type="EMBL" id="CACVAU010000058">
    <property type="protein sequence ID" value="CAA6820396.1"/>
    <property type="molecule type" value="Genomic_DNA"/>
</dbReference>
<dbReference type="PROSITE" id="PS50234">
    <property type="entry name" value="VWFA"/>
    <property type="match status" value="1"/>
</dbReference>
<dbReference type="SMART" id="SM00327">
    <property type="entry name" value="VWA"/>
    <property type="match status" value="1"/>
</dbReference>
<dbReference type="Pfam" id="PF12450">
    <property type="entry name" value="vWF_A"/>
    <property type="match status" value="1"/>
</dbReference>
<dbReference type="AlphaFoldDB" id="A0A6S6TYY4"/>
<dbReference type="PANTHER" id="PTHR10579:SF43">
    <property type="entry name" value="ZINC FINGER (C3HC4-TYPE RING FINGER) FAMILY PROTEIN"/>
    <property type="match status" value="1"/>
</dbReference>
<gene>
    <name evidence="2" type="ORF">HELGO_WM5089</name>
</gene>
<organism evidence="2">
    <name type="scientific">uncultured Sulfurovum sp</name>
    <dbReference type="NCBI Taxonomy" id="269237"/>
    <lineage>
        <taxon>Bacteria</taxon>
        <taxon>Pseudomonadati</taxon>
        <taxon>Campylobacterota</taxon>
        <taxon>Epsilonproteobacteria</taxon>
        <taxon>Campylobacterales</taxon>
        <taxon>Sulfurovaceae</taxon>
        <taxon>Sulfurovum</taxon>
        <taxon>environmental samples</taxon>
    </lineage>
</organism>
<dbReference type="InterPro" id="IPR002035">
    <property type="entry name" value="VWF_A"/>
</dbReference>
<sequence>MPYPTPIPPKVPIANNEEYNRISENKFKEVVSSPLSTFSTDVDTASYANVRRFLNDQQASLPPKNAVRIEELINYFSYDYKVPQNEDPFYINTHVGNSIWNNDTKIIEIALQTKKPNITKLPASNLVFLLDVSGSMGNAKKLPLLKKSLKLLVKQLRAKDSVSIVVYAGSSGLVLDKARGDQEEKIIEALNKLNAGGSTAGGAGIRLAYKVAKEAFIENGNNRVILATDGDFNVGQSSQEALVKLIKEKREDDIFLTVLGFGMGNYKDGRMEQLADKGNGNYAYIDNLLEAKKVLVTQMNGTLHTVAKDVKVQVEFNPNSIHAYRLIGYENRTLANKDFNDDKKDAAEIGMGHSVTALYEVVLASKEVKSEVDSLKYQRSTANSNELATVKIRYKKPTANVSTKMQKIIHHSDADINQKDFNFAQTVAGFGMLLRDSEYKNSLTFEQLIELAKDSKNEDREGYRAEFIKMMEKAQLLK</sequence>
<reference evidence="2" key="1">
    <citation type="submission" date="2020-01" db="EMBL/GenBank/DDBJ databases">
        <authorList>
            <person name="Meier V. D."/>
            <person name="Meier V D."/>
        </authorList>
    </citation>
    <scope>NUCLEOTIDE SEQUENCE</scope>
    <source>
        <strain evidence="2">HLG_WM_MAG_05</strain>
    </source>
</reference>
<dbReference type="PANTHER" id="PTHR10579">
    <property type="entry name" value="CALCIUM-ACTIVATED CHLORIDE CHANNEL REGULATOR"/>
    <property type="match status" value="1"/>
</dbReference>
<evidence type="ECO:0000259" key="1">
    <source>
        <dbReference type="PROSITE" id="PS50234"/>
    </source>
</evidence>
<proteinExistence type="predicted"/>
<evidence type="ECO:0000313" key="2">
    <source>
        <dbReference type="EMBL" id="CAA6820396.1"/>
    </source>
</evidence>
<accession>A0A6S6TYY4</accession>
<dbReference type="InterPro" id="IPR051266">
    <property type="entry name" value="CLCR"/>
</dbReference>
<feature type="domain" description="VWFA" evidence="1">
    <location>
        <begin position="125"/>
        <end position="303"/>
    </location>
</feature>
<dbReference type="InterPro" id="IPR036465">
    <property type="entry name" value="vWFA_dom_sf"/>
</dbReference>
<name>A0A6S6TYY4_9BACT</name>
<dbReference type="SUPFAM" id="SSF53300">
    <property type="entry name" value="vWA-like"/>
    <property type="match status" value="1"/>
</dbReference>
<dbReference type="InterPro" id="IPR021908">
    <property type="entry name" value="YfbK_C"/>
</dbReference>
<dbReference type="Pfam" id="PF12034">
    <property type="entry name" value="YfbK_C"/>
    <property type="match status" value="1"/>
</dbReference>